<sequence>MTTISQLSQKTKDLSLQSIQIELKNPNGVQEGYQDFAKELPALSRKRLEKYGIDLSKGYPRRPDHIPIFLDEAYKIRNRPNPNYIERGLNADPEKKALFGAATEVVNLTKYIGTEIVGLQLSDLNEQQLDELALLIAERVVVVFRKQDLSPQKQLEIGEYYGEVEEHPLTGQAKKGITVVWNKFNRGGPLIKFQRGAFAGWHTDLDHEFSPAGITHLHLDSTSETGGDTGFISGYGAFDKLSPSFQKFLEGKVAIHKSAHVYYERDDILSGPKHIEREHPLVVTHPVTGWKSLFVNPAHVVRIKDLEKEESDLVLKYLNEVYAKNLDIQVRVHWQPVKEDEGVSVIWDNRISQHVAISDYNDQWEGPVRHAHRVTSLSTPPVFDPNSKSQREALGWDN</sequence>
<dbReference type="InterPro" id="IPR003819">
    <property type="entry name" value="TauD/TfdA-like"/>
</dbReference>
<keyword evidence="3" id="KW-0479">Metal-binding</keyword>
<gene>
    <name evidence="9" type="ORF">WICANDRAFT_82946</name>
</gene>
<dbReference type="OrthoDB" id="10257314at2759"/>
<accession>A0A1E3P5N4</accession>
<dbReference type="GO" id="GO:0016706">
    <property type="term" value="F:2-oxoglutarate-dependent dioxygenase activity"/>
    <property type="evidence" value="ECO:0007669"/>
    <property type="project" value="TreeGrafter"/>
</dbReference>
<feature type="domain" description="TauD/TfdA-like" evidence="8">
    <location>
        <begin position="106"/>
        <end position="375"/>
    </location>
</feature>
<proteinExistence type="inferred from homology"/>
<evidence type="ECO:0000256" key="2">
    <source>
        <dbReference type="ARBA" id="ARBA00005896"/>
    </source>
</evidence>
<dbReference type="GO" id="GO:0046872">
    <property type="term" value="F:metal ion binding"/>
    <property type="evidence" value="ECO:0007669"/>
    <property type="project" value="UniProtKB-KW"/>
</dbReference>
<dbReference type="GeneID" id="30202711"/>
<dbReference type="Gene3D" id="3.60.130.10">
    <property type="entry name" value="Clavaminate synthase-like"/>
    <property type="match status" value="1"/>
</dbReference>
<protein>
    <recommendedName>
        <fullName evidence="8">TauD/TfdA-like domain-containing protein</fullName>
    </recommendedName>
</protein>
<dbReference type="Proteomes" id="UP000094112">
    <property type="component" value="Unassembled WGS sequence"/>
</dbReference>
<evidence type="ECO:0000259" key="8">
    <source>
        <dbReference type="Pfam" id="PF02668"/>
    </source>
</evidence>
<evidence type="ECO:0000256" key="7">
    <source>
        <dbReference type="SAM" id="MobiDB-lite"/>
    </source>
</evidence>
<keyword evidence="6" id="KW-0408">Iron</keyword>
<evidence type="ECO:0000256" key="3">
    <source>
        <dbReference type="ARBA" id="ARBA00022723"/>
    </source>
</evidence>
<reference evidence="9 10" key="1">
    <citation type="journal article" date="2016" name="Proc. Natl. Acad. Sci. U.S.A.">
        <title>Comparative genomics of biotechnologically important yeasts.</title>
        <authorList>
            <person name="Riley R."/>
            <person name="Haridas S."/>
            <person name="Wolfe K.H."/>
            <person name="Lopes M.R."/>
            <person name="Hittinger C.T."/>
            <person name="Goeker M."/>
            <person name="Salamov A.A."/>
            <person name="Wisecaver J.H."/>
            <person name="Long T.M."/>
            <person name="Calvey C.H."/>
            <person name="Aerts A.L."/>
            <person name="Barry K.W."/>
            <person name="Choi C."/>
            <person name="Clum A."/>
            <person name="Coughlan A.Y."/>
            <person name="Deshpande S."/>
            <person name="Douglass A.P."/>
            <person name="Hanson S.J."/>
            <person name="Klenk H.-P."/>
            <person name="LaButti K.M."/>
            <person name="Lapidus A."/>
            <person name="Lindquist E.A."/>
            <person name="Lipzen A.M."/>
            <person name="Meier-Kolthoff J.P."/>
            <person name="Ohm R.A."/>
            <person name="Otillar R.P."/>
            <person name="Pangilinan J.L."/>
            <person name="Peng Y."/>
            <person name="Rokas A."/>
            <person name="Rosa C.A."/>
            <person name="Scheuner C."/>
            <person name="Sibirny A.A."/>
            <person name="Slot J.C."/>
            <person name="Stielow J.B."/>
            <person name="Sun H."/>
            <person name="Kurtzman C.P."/>
            <person name="Blackwell M."/>
            <person name="Grigoriev I.V."/>
            <person name="Jeffries T.W."/>
        </authorList>
    </citation>
    <scope>NUCLEOTIDE SEQUENCE [LARGE SCALE GENOMIC DNA]</scope>
    <source>
        <strain evidence="10">ATCC 58044 / CBS 1984 / NCYC 433 / NRRL Y-366-8</strain>
    </source>
</reference>
<evidence type="ECO:0000256" key="5">
    <source>
        <dbReference type="ARBA" id="ARBA00023002"/>
    </source>
</evidence>
<dbReference type="InterPro" id="IPR051323">
    <property type="entry name" value="AtsK-like"/>
</dbReference>
<comment type="similarity">
    <text evidence="2">Belongs to the TfdA dioxygenase family.</text>
</comment>
<evidence type="ECO:0000313" key="10">
    <source>
        <dbReference type="Proteomes" id="UP000094112"/>
    </source>
</evidence>
<feature type="region of interest" description="Disordered" evidence="7">
    <location>
        <begin position="376"/>
        <end position="398"/>
    </location>
</feature>
<organism evidence="9 10">
    <name type="scientific">Wickerhamomyces anomalus (strain ATCC 58044 / CBS 1984 / NCYC 433 / NRRL Y-366-8)</name>
    <name type="common">Yeast</name>
    <name type="synonym">Hansenula anomala</name>
    <dbReference type="NCBI Taxonomy" id="683960"/>
    <lineage>
        <taxon>Eukaryota</taxon>
        <taxon>Fungi</taxon>
        <taxon>Dikarya</taxon>
        <taxon>Ascomycota</taxon>
        <taxon>Saccharomycotina</taxon>
        <taxon>Saccharomycetes</taxon>
        <taxon>Phaffomycetales</taxon>
        <taxon>Wickerhamomycetaceae</taxon>
        <taxon>Wickerhamomyces</taxon>
    </lineage>
</organism>
<dbReference type="SUPFAM" id="SSF51197">
    <property type="entry name" value="Clavaminate synthase-like"/>
    <property type="match status" value="1"/>
</dbReference>
<dbReference type="PANTHER" id="PTHR30468">
    <property type="entry name" value="ALPHA-KETOGLUTARATE-DEPENDENT SULFONATE DIOXYGENASE"/>
    <property type="match status" value="1"/>
</dbReference>
<evidence type="ECO:0000256" key="6">
    <source>
        <dbReference type="ARBA" id="ARBA00023004"/>
    </source>
</evidence>
<dbReference type="GO" id="GO:0005737">
    <property type="term" value="C:cytoplasm"/>
    <property type="evidence" value="ECO:0007669"/>
    <property type="project" value="TreeGrafter"/>
</dbReference>
<evidence type="ECO:0000313" key="9">
    <source>
        <dbReference type="EMBL" id="ODQ60554.1"/>
    </source>
</evidence>
<name>A0A1E3P5N4_WICAA</name>
<dbReference type="AlphaFoldDB" id="A0A1E3P5N4"/>
<evidence type="ECO:0000256" key="1">
    <source>
        <dbReference type="ARBA" id="ARBA00001954"/>
    </source>
</evidence>
<dbReference type="STRING" id="683960.A0A1E3P5N4"/>
<dbReference type="FunFam" id="3.60.130.10:FF:000008">
    <property type="entry name" value="Alpha-ketoglutarate-dependent taurine dioxygenase"/>
    <property type="match status" value="1"/>
</dbReference>
<keyword evidence="10" id="KW-1185">Reference proteome</keyword>
<comment type="cofactor">
    <cofactor evidence="1">
        <name>Fe(2+)</name>
        <dbReference type="ChEBI" id="CHEBI:29033"/>
    </cofactor>
</comment>
<evidence type="ECO:0000256" key="4">
    <source>
        <dbReference type="ARBA" id="ARBA00022964"/>
    </source>
</evidence>
<dbReference type="InterPro" id="IPR042098">
    <property type="entry name" value="TauD-like_sf"/>
</dbReference>
<dbReference type="RefSeq" id="XP_019039761.1">
    <property type="nucleotide sequence ID" value="XM_019185465.1"/>
</dbReference>
<dbReference type="PANTHER" id="PTHR30468:SF9">
    <property type="entry name" value="ALPHA-KETOGLUTARATE-DEPENDENT TAURINE DIOXYGENASE (AFU_ORTHOLOGUE AFUA_3G01010)"/>
    <property type="match status" value="1"/>
</dbReference>
<keyword evidence="4" id="KW-0223">Dioxygenase</keyword>
<keyword evidence="5" id="KW-0560">Oxidoreductase</keyword>
<dbReference type="EMBL" id="KV454209">
    <property type="protein sequence ID" value="ODQ60554.1"/>
    <property type="molecule type" value="Genomic_DNA"/>
</dbReference>
<dbReference type="Pfam" id="PF02668">
    <property type="entry name" value="TauD"/>
    <property type="match status" value="1"/>
</dbReference>